<proteinExistence type="predicted"/>
<feature type="signal peptide" evidence="2">
    <location>
        <begin position="1"/>
        <end position="29"/>
    </location>
</feature>
<dbReference type="Pfam" id="PF00149">
    <property type="entry name" value="Metallophos"/>
    <property type="match status" value="1"/>
</dbReference>
<keyword evidence="5" id="KW-1185">Reference proteome</keyword>
<dbReference type="RefSeq" id="WP_167123495.1">
    <property type="nucleotide sequence ID" value="NZ_JAAQQR010000002.1"/>
</dbReference>
<gene>
    <name evidence="4" type="ORF">HBF26_04415</name>
</gene>
<dbReference type="InterPro" id="IPR029052">
    <property type="entry name" value="Metallo-depent_PP-like"/>
</dbReference>
<accession>A0ABX0Q312</accession>
<organism evidence="4 5">
    <name type="scientific">Luteibacter jiangsuensis</name>
    <dbReference type="NCBI Taxonomy" id="637577"/>
    <lineage>
        <taxon>Bacteria</taxon>
        <taxon>Pseudomonadati</taxon>
        <taxon>Pseudomonadota</taxon>
        <taxon>Gammaproteobacteria</taxon>
        <taxon>Lysobacterales</taxon>
        <taxon>Rhodanobacteraceae</taxon>
        <taxon>Luteibacter</taxon>
    </lineage>
</organism>
<evidence type="ECO:0000256" key="2">
    <source>
        <dbReference type="SAM" id="SignalP"/>
    </source>
</evidence>
<evidence type="ECO:0000256" key="1">
    <source>
        <dbReference type="SAM" id="MobiDB-lite"/>
    </source>
</evidence>
<evidence type="ECO:0000313" key="4">
    <source>
        <dbReference type="EMBL" id="NID04116.1"/>
    </source>
</evidence>
<feature type="region of interest" description="Disordered" evidence="1">
    <location>
        <begin position="39"/>
        <end position="62"/>
    </location>
</feature>
<dbReference type="Proteomes" id="UP001429601">
    <property type="component" value="Unassembled WGS sequence"/>
</dbReference>
<comment type="caution">
    <text evidence="4">The sequence shown here is derived from an EMBL/GenBank/DDBJ whole genome shotgun (WGS) entry which is preliminary data.</text>
</comment>
<feature type="domain" description="Calcineurin-like phosphoesterase" evidence="3">
    <location>
        <begin position="75"/>
        <end position="287"/>
    </location>
</feature>
<dbReference type="SUPFAM" id="SSF56300">
    <property type="entry name" value="Metallo-dependent phosphatases"/>
    <property type="match status" value="1"/>
</dbReference>
<dbReference type="EMBL" id="JAAQQR010000002">
    <property type="protein sequence ID" value="NID04116.1"/>
    <property type="molecule type" value="Genomic_DNA"/>
</dbReference>
<feature type="compositionally biased region" description="Acidic residues" evidence="1">
    <location>
        <begin position="49"/>
        <end position="58"/>
    </location>
</feature>
<evidence type="ECO:0000313" key="5">
    <source>
        <dbReference type="Proteomes" id="UP001429601"/>
    </source>
</evidence>
<keyword evidence="2" id="KW-0732">Signal</keyword>
<sequence>MAPHIVPGRVAAALALAFATAAFAPASQADIRTMIVTSDPQYPWTPSSDTDEAESEADRDERSRALIEEQYRSIAAYRAARPGQDIPVFINGDITAYGHGWQRSVMAELLQILGDNVHIGLGNHDYANNIRASDGGGCYNNGCARDSIDGLVQHVTRKREKVAFDFATQPGVFGDDYEGSLAYAVRAPGMDRVLNVQLNNYPSYEVTFDSYAALRKSRYRITSSVPWLENLLKTNLTVPPYGKPSDRPFDFAIVHMHNADADGANFEFASMVASNDVAAIFAGHLHAWAGQYGDIGGVPVFLSGSASRRTYLIVEHDTDASELRVYRVSDNDPDRKTLAGRVHIPQS</sequence>
<dbReference type="Gene3D" id="3.60.21.10">
    <property type="match status" value="1"/>
</dbReference>
<name>A0ABX0Q312_9GAMM</name>
<reference evidence="4 5" key="1">
    <citation type="journal article" date="2011" name="Curr. Microbiol.">
        <title>Luteibacter jiangsuensis sp. nov.: a methamidophos-degrading bacterium isolated from a methamidophos-manufacturing factory.</title>
        <authorList>
            <person name="Wang L."/>
            <person name="Wang G.L."/>
            <person name="Li S.P."/>
            <person name="Jiang J.D."/>
        </authorList>
    </citation>
    <scope>NUCLEOTIDE SEQUENCE [LARGE SCALE GENOMIC DNA]</scope>
    <source>
        <strain evidence="4 5">CGMCC 1.10133</strain>
    </source>
</reference>
<dbReference type="InterPro" id="IPR004843">
    <property type="entry name" value="Calcineurin-like_PHP"/>
</dbReference>
<evidence type="ECO:0000259" key="3">
    <source>
        <dbReference type="Pfam" id="PF00149"/>
    </source>
</evidence>
<feature type="chain" id="PRO_5045932081" evidence="2">
    <location>
        <begin position="30"/>
        <end position="347"/>
    </location>
</feature>
<protein>
    <submittedName>
        <fullName evidence="4">Phosphoesterase</fullName>
    </submittedName>
</protein>